<sequence length="575" mass="64326">MARLTDLLLGSLIPILILAHLYLSPYTKVEESFNVQAAHDILTYGIPSNNIQQTFRREYDHVTFPGAVPRTFVGAVMLSGIASPFIWLFSSVDGQFLIRAVLGLFNAFALLSYAGGIRRAFGKTAAVWYILLQASQFHVIYYASRPLPNMYAFGICTLALRYLLPDPSITLDQKRSSKRHRLSLYLFTITGIIFRSEIALFLATTTIYLWLQNRISIRKEIIPAGLFGIVIGLLVTVCIDSFFWQKFPLWPEFAAFKFNVLAGQASAWGTQPWHFYFTNALPRLLLNPLTYLVGIPLACLLPSTRQSASSILTPSLAYIAIYSLLPHKEWRFVLYTIPSLTATSALGASYIWTRRSKSLLYRISSFALVLSTLASCLISTCILLPVSMANYPGAHALNALHAHAHDSQRIIRVHMDTLACQTGVTRFLQFPPPKSLLVSLPGSDDGRFPALRSGSTWWKYDKTEDEEIKGSAAFWDKIDYALVEDEKIVAVAAGGSSGRWEVLQEITAFGGIRVLRPGEEGRGGEVEGQVIDRLFGDAGLEGWKWIREMGRKHLTGGWWAEVKMVPKIKILKHIR</sequence>
<evidence type="ECO:0000256" key="9">
    <source>
        <dbReference type="ARBA" id="ARBA00023136"/>
    </source>
</evidence>
<evidence type="ECO:0000256" key="2">
    <source>
        <dbReference type="ARBA" id="ARBA00004922"/>
    </source>
</evidence>
<dbReference type="EMBL" id="PDNA01000008">
    <property type="protein sequence ID" value="PGH27349.1"/>
    <property type="molecule type" value="Genomic_DNA"/>
</dbReference>
<dbReference type="Pfam" id="PF03901">
    <property type="entry name" value="Glyco_transf_22"/>
    <property type="match status" value="1"/>
</dbReference>
<dbReference type="AlphaFoldDB" id="A0A2B7Z280"/>
<comment type="caution">
    <text evidence="13">The sequence shown here is derived from an EMBL/GenBank/DDBJ whole genome shotgun (WGS) entry which is preliminary data.</text>
</comment>
<dbReference type="GO" id="GO:0006487">
    <property type="term" value="P:protein N-linked glycosylation"/>
    <property type="evidence" value="ECO:0007669"/>
    <property type="project" value="TreeGrafter"/>
</dbReference>
<keyword evidence="8 12" id="KW-1133">Transmembrane helix</keyword>
<keyword evidence="14" id="KW-1185">Reference proteome</keyword>
<comment type="pathway">
    <text evidence="2">Protein modification; protein glycosylation.</text>
</comment>
<keyword evidence="7 12" id="KW-0256">Endoplasmic reticulum</keyword>
<feature type="transmembrane region" description="Helical" evidence="12">
    <location>
        <begin position="308"/>
        <end position="326"/>
    </location>
</feature>
<evidence type="ECO:0000256" key="3">
    <source>
        <dbReference type="ARBA" id="ARBA00007063"/>
    </source>
</evidence>
<dbReference type="PANTHER" id="PTHR22760:SF1">
    <property type="entry name" value="DOL-P-MAN:MAN(7)GLCNAC(2)-PP-DOL ALPHA-1,6-MANNOSYLTRANSFERASE"/>
    <property type="match status" value="1"/>
</dbReference>
<evidence type="ECO:0000256" key="12">
    <source>
        <dbReference type="RuleBase" id="RU363075"/>
    </source>
</evidence>
<reference evidence="13 14" key="1">
    <citation type="submission" date="2017-10" db="EMBL/GenBank/DDBJ databases">
        <title>Comparative genomics in systemic dimorphic fungi from Ajellomycetaceae.</title>
        <authorList>
            <person name="Munoz J.F."/>
            <person name="Mcewen J.G."/>
            <person name="Clay O.K."/>
            <person name="Cuomo C.A."/>
        </authorList>
    </citation>
    <scope>NUCLEOTIDE SEQUENCE [LARGE SCALE GENOMIC DNA]</scope>
    <source>
        <strain evidence="13 14">UAMH7299</strain>
    </source>
</reference>
<keyword evidence="6 12" id="KW-0812">Transmembrane</keyword>
<comment type="function">
    <text evidence="10">Mannosyltransferase that operates in the biosynthetic pathway of dolichol-linked oligosaccharides, the glycan precursors employed in protein asparagine (N)-glycosylation. The assembly of dolichol-linked oligosaccharides begins on the cytosolic side of the endoplasmic reticulum membrane and finishes in its lumen. The sequential addition of sugars to dolichol pyrophosphate produces dolichol-linked oligosaccharides containing fourteen sugars, including two GlcNAcs, nine mannoses and three glucoses. Once assembled, the oligosaccharide is transferred from the lipid to nascent proteins by oligosaccharyltransferases. In the lumen of the endoplasmic reticulum, adds the eighth mannose residue in an alpha-1,6 linkage onto Man(7)GlcNAc(2)-PP-dolichol to produce Man(8)GlcNAc(2)-PP-dolichol.</text>
</comment>
<keyword evidence="5" id="KW-0808">Transferase</keyword>
<evidence type="ECO:0000256" key="10">
    <source>
        <dbReference type="ARBA" id="ARBA00044721"/>
    </source>
</evidence>
<dbReference type="Proteomes" id="UP000224634">
    <property type="component" value="Unassembled WGS sequence"/>
</dbReference>
<feature type="transmembrane region" description="Helical" evidence="12">
    <location>
        <begin position="284"/>
        <end position="301"/>
    </location>
</feature>
<dbReference type="InterPro" id="IPR005599">
    <property type="entry name" value="GPI_mannosylTrfase"/>
</dbReference>
<comment type="catalytic activity">
    <reaction evidence="11">
        <text>an alpha-D-Man-(1-&gt;2)-alpha-D-Man-(1-&gt;2)-alpha-D-Man-(1-&gt;3)-[alpha-D-Man-(1-&gt;2)-alpha-D-Man-(1-&gt;3)-alpha-D-Man-(1-&gt;6)]-beta-D-Man-(1-&gt;4)-beta-D-GlcNAc-(1-&gt;4)-alpha-D-GlcNAc-diphospho-di-trans,poly-cis-dolichol + a di-trans,poly-cis-dolichyl beta-D-mannosyl phosphate = an alpha-D-Man-(1-&gt;2)-alpha-D-Man-(1-&gt;2)-alpha-D-Man-(1-&gt;3)-[alpha-D-Man-(1-&gt;2)-alpha-D-Man-(1-&gt;3)-[alpha-D-Man-(1-&gt;6)]-alpha-D-Man-(1-&gt;6)]-beta-D-Man-(1-&gt;4)-beta-D-GlcNAc-(1-&gt;4)-alpha-D-GlcNAc-diphospho-di-trans,poly-cis-dolichol + a di-trans,poly-cis-dolichyl phosphate + H(+)</text>
        <dbReference type="Rhea" id="RHEA:29535"/>
        <dbReference type="Rhea" id="RHEA-COMP:19498"/>
        <dbReference type="Rhea" id="RHEA-COMP:19501"/>
        <dbReference type="Rhea" id="RHEA-COMP:19518"/>
        <dbReference type="Rhea" id="RHEA-COMP:19519"/>
        <dbReference type="ChEBI" id="CHEBI:15378"/>
        <dbReference type="ChEBI" id="CHEBI:57683"/>
        <dbReference type="ChEBI" id="CHEBI:58211"/>
        <dbReference type="ChEBI" id="CHEBI:132517"/>
        <dbReference type="ChEBI" id="CHEBI:132519"/>
        <dbReference type="EC" id="2.4.1.260"/>
    </reaction>
    <physiologicalReaction direction="left-to-right" evidence="11">
        <dbReference type="Rhea" id="RHEA:29536"/>
    </physiologicalReaction>
</comment>
<comment type="similarity">
    <text evidence="3 12">Belongs to the glycosyltransferase 22 family.</text>
</comment>
<dbReference type="OrthoDB" id="19039at2759"/>
<name>A0A2B7Z280_POLH7</name>
<dbReference type="GO" id="GO:0052917">
    <property type="term" value="F:dol-P-Man:Man(7)GlcNAc(2)-PP-Dol alpha-1,6-mannosyltransferase activity"/>
    <property type="evidence" value="ECO:0007669"/>
    <property type="project" value="UniProtKB-EC"/>
</dbReference>
<keyword evidence="9 12" id="KW-0472">Membrane</keyword>
<dbReference type="EC" id="2.4.1.-" evidence="12"/>
<evidence type="ECO:0000313" key="13">
    <source>
        <dbReference type="EMBL" id="PGH27349.1"/>
    </source>
</evidence>
<evidence type="ECO:0000256" key="11">
    <source>
        <dbReference type="ARBA" id="ARBA00048899"/>
    </source>
</evidence>
<accession>A0A2B7Z280</accession>
<dbReference type="STRING" id="1447883.A0A2B7Z280"/>
<dbReference type="PANTHER" id="PTHR22760">
    <property type="entry name" value="GLYCOSYLTRANSFERASE"/>
    <property type="match status" value="1"/>
</dbReference>
<evidence type="ECO:0000256" key="4">
    <source>
        <dbReference type="ARBA" id="ARBA00022676"/>
    </source>
</evidence>
<protein>
    <recommendedName>
        <fullName evidence="12">Mannosyltransferase</fullName>
        <ecNumber evidence="12">2.4.1.-</ecNumber>
    </recommendedName>
</protein>
<feature type="transmembrane region" description="Helical" evidence="12">
    <location>
        <begin position="96"/>
        <end position="114"/>
    </location>
</feature>
<evidence type="ECO:0000256" key="5">
    <source>
        <dbReference type="ARBA" id="ARBA00022679"/>
    </source>
</evidence>
<keyword evidence="4 12" id="KW-0328">Glycosyltransferase</keyword>
<feature type="transmembrane region" description="Helical" evidence="12">
    <location>
        <begin position="365"/>
        <end position="388"/>
    </location>
</feature>
<feature type="transmembrane region" description="Helical" evidence="12">
    <location>
        <begin position="332"/>
        <end position="353"/>
    </location>
</feature>
<feature type="transmembrane region" description="Helical" evidence="12">
    <location>
        <begin position="223"/>
        <end position="244"/>
    </location>
</feature>
<proteinExistence type="inferred from homology"/>
<dbReference type="UniPathway" id="UPA00378"/>
<evidence type="ECO:0000313" key="14">
    <source>
        <dbReference type="Proteomes" id="UP000224634"/>
    </source>
</evidence>
<evidence type="ECO:0000256" key="6">
    <source>
        <dbReference type="ARBA" id="ARBA00022692"/>
    </source>
</evidence>
<evidence type="ECO:0000256" key="1">
    <source>
        <dbReference type="ARBA" id="ARBA00004477"/>
    </source>
</evidence>
<evidence type="ECO:0000256" key="7">
    <source>
        <dbReference type="ARBA" id="ARBA00022824"/>
    </source>
</evidence>
<dbReference type="GO" id="GO:0005789">
    <property type="term" value="C:endoplasmic reticulum membrane"/>
    <property type="evidence" value="ECO:0007669"/>
    <property type="project" value="UniProtKB-SubCell"/>
</dbReference>
<gene>
    <name evidence="13" type="ORF">AJ80_01061</name>
</gene>
<organism evidence="13 14">
    <name type="scientific">Polytolypa hystricis (strain UAMH7299)</name>
    <dbReference type="NCBI Taxonomy" id="1447883"/>
    <lineage>
        <taxon>Eukaryota</taxon>
        <taxon>Fungi</taxon>
        <taxon>Dikarya</taxon>
        <taxon>Ascomycota</taxon>
        <taxon>Pezizomycotina</taxon>
        <taxon>Eurotiomycetes</taxon>
        <taxon>Eurotiomycetidae</taxon>
        <taxon>Onygenales</taxon>
        <taxon>Onygenales incertae sedis</taxon>
        <taxon>Polytolypa</taxon>
    </lineage>
</organism>
<evidence type="ECO:0000256" key="8">
    <source>
        <dbReference type="ARBA" id="ARBA00022989"/>
    </source>
</evidence>
<feature type="transmembrane region" description="Helical" evidence="12">
    <location>
        <begin position="184"/>
        <end position="211"/>
    </location>
</feature>
<feature type="transmembrane region" description="Helical" evidence="12">
    <location>
        <begin position="7"/>
        <end position="23"/>
    </location>
</feature>
<comment type="subcellular location">
    <subcellularLocation>
        <location evidence="1 12">Endoplasmic reticulum membrane</location>
        <topology evidence="1 12">Multi-pass membrane protein</topology>
    </subcellularLocation>
</comment>
<feature type="transmembrane region" description="Helical" evidence="12">
    <location>
        <begin position="71"/>
        <end position="89"/>
    </location>
</feature>